<keyword evidence="4" id="KW-1185">Reference proteome</keyword>
<feature type="region of interest" description="Disordered" evidence="1">
    <location>
        <begin position="333"/>
        <end position="355"/>
    </location>
</feature>
<proteinExistence type="predicted"/>
<dbReference type="SUPFAM" id="SSF57783">
    <property type="entry name" value="Zinc beta-ribbon"/>
    <property type="match status" value="1"/>
</dbReference>
<evidence type="ECO:0000313" key="4">
    <source>
        <dbReference type="Proteomes" id="UP000182306"/>
    </source>
</evidence>
<geneLocation type="plasmid" evidence="3 4">
    <name>B</name>
</geneLocation>
<keyword evidence="3" id="KW-0614">Plasmid</keyword>
<dbReference type="Pfam" id="PF13154">
    <property type="entry name" value="DUF3991"/>
    <property type="match status" value="1"/>
</dbReference>
<dbReference type="PIRSF" id="PIRSF036054">
    <property type="entry name" value="UCP036054"/>
    <property type="match status" value="1"/>
</dbReference>
<dbReference type="EMBL" id="CP013109">
    <property type="protein sequence ID" value="APG93257.1"/>
    <property type="molecule type" value="Genomic_DNA"/>
</dbReference>
<dbReference type="Pfam" id="PF13155">
    <property type="entry name" value="Toprim_2"/>
    <property type="match status" value="1"/>
</dbReference>
<sequence>MEAIALAIGRKMERREIEALRDKVSCVAVLEQAGFANDPKESTRRALKFRRGGEIIIVTHEGRGWFDPLSDAKGDVFGIVQHLDRVAFLECLEKVAGLVGFEVSGPKWQPLIADDQPDLSVADRWQARRRPWPGSSTWRYLHDERCLPVALLRAAIKGNLLREGPRGSMWAAHTNQASEVTGWEARGPQYRGFSSGGTKVLFRFGSGTALRLAVTEAAIDAMSLAAIEGLRDGTLYLSTGGGWSPTAAAALRELVRQPDVQLVAATDANPQGELFAERLRVLAGDAGCDWTRLRPSEEDWNETLKLNEKEERKRRERGKACRMRATRVKGGYARLQPALDPASRNAGGPEGVMKD</sequence>
<dbReference type="KEGG" id="same:SAMCFNEI73_pB0057"/>
<feature type="domain" description="DUF3991" evidence="2">
    <location>
        <begin position="139"/>
        <end position="208"/>
    </location>
</feature>
<organism evidence="3 4">
    <name type="scientific">Sinorhizobium americanum</name>
    <dbReference type="NCBI Taxonomy" id="194963"/>
    <lineage>
        <taxon>Bacteria</taxon>
        <taxon>Pseudomonadati</taxon>
        <taxon>Pseudomonadota</taxon>
        <taxon>Alphaproteobacteria</taxon>
        <taxon>Hyphomicrobiales</taxon>
        <taxon>Rhizobiaceae</taxon>
        <taxon>Sinorhizobium/Ensifer group</taxon>
        <taxon>Sinorhizobium</taxon>
    </lineage>
</organism>
<evidence type="ECO:0000256" key="1">
    <source>
        <dbReference type="SAM" id="MobiDB-lite"/>
    </source>
</evidence>
<dbReference type="AlphaFoldDB" id="A0A1L3LT53"/>
<dbReference type="Gene3D" id="3.40.1360.10">
    <property type="match status" value="1"/>
</dbReference>
<accession>A0A1L3LT53</accession>
<protein>
    <recommendedName>
        <fullName evidence="2">DUF3991 domain-containing protein</fullName>
    </recommendedName>
</protein>
<evidence type="ECO:0000313" key="3">
    <source>
        <dbReference type="EMBL" id="APG93257.1"/>
    </source>
</evidence>
<name>A0A1L3LT53_9HYPH</name>
<evidence type="ECO:0000259" key="2">
    <source>
        <dbReference type="Pfam" id="PF13154"/>
    </source>
</evidence>
<dbReference type="InterPro" id="IPR025054">
    <property type="entry name" value="DUF3991"/>
</dbReference>
<reference evidence="3 4" key="1">
    <citation type="submission" date="2015-10" db="EMBL/GenBank/DDBJ databases">
        <title>Genomic differences between typical nodule nitrogen-fixing rhizobial strains and those coming from bean seeds.</title>
        <authorList>
            <person name="Peralta H."/>
            <person name="Aguilar-Vera A."/>
            <person name="Diaz R."/>
            <person name="Mora Y."/>
            <person name="Martinez-Batallar G."/>
            <person name="Salazar E."/>
            <person name="Vargas-Lagunas C."/>
            <person name="Encarnacion S."/>
            <person name="Girard L."/>
            <person name="Mora J."/>
        </authorList>
    </citation>
    <scope>NUCLEOTIDE SEQUENCE [LARGE SCALE GENOMIC DNA]</scope>
    <source>
        <strain evidence="3 4">CFNEI 73</strain>
        <plasmid evidence="3 4">B</plasmid>
    </source>
</reference>
<gene>
    <name evidence="3" type="ORF">SAMCFNEI73_pB0057</name>
</gene>
<dbReference type="Proteomes" id="UP000182306">
    <property type="component" value="Plasmid B"/>
</dbReference>
<dbReference type="InterPro" id="IPR017041">
    <property type="entry name" value="UCP036054"/>
</dbReference>